<dbReference type="Proteomes" id="UP000316621">
    <property type="component" value="Chromosome 6"/>
</dbReference>
<evidence type="ECO:0000313" key="2">
    <source>
        <dbReference type="Proteomes" id="UP000316621"/>
    </source>
</evidence>
<evidence type="ECO:0000313" key="1">
    <source>
        <dbReference type="EMBL" id="RZC65204.1"/>
    </source>
</evidence>
<accession>A0A4Y7JVT4</accession>
<keyword evidence="2" id="KW-1185">Reference proteome</keyword>
<name>A0A4Y7JVT4_PAPSO</name>
<proteinExistence type="predicted"/>
<protein>
    <submittedName>
        <fullName evidence="1">Uncharacterized protein</fullName>
    </submittedName>
</protein>
<organism evidence="1 2">
    <name type="scientific">Papaver somniferum</name>
    <name type="common">Opium poppy</name>
    <dbReference type="NCBI Taxonomy" id="3469"/>
    <lineage>
        <taxon>Eukaryota</taxon>
        <taxon>Viridiplantae</taxon>
        <taxon>Streptophyta</taxon>
        <taxon>Embryophyta</taxon>
        <taxon>Tracheophyta</taxon>
        <taxon>Spermatophyta</taxon>
        <taxon>Magnoliopsida</taxon>
        <taxon>Ranunculales</taxon>
        <taxon>Papaveraceae</taxon>
        <taxon>Papaveroideae</taxon>
        <taxon>Papaver</taxon>
    </lineage>
</organism>
<sequence length="45" mass="5287">MPSANGRWLIRLELYDDEKDEYEAYGIDNWVHSPEEITNAVLIGY</sequence>
<reference evidence="1 2" key="1">
    <citation type="journal article" date="2018" name="Science">
        <title>The opium poppy genome and morphinan production.</title>
        <authorList>
            <person name="Guo L."/>
            <person name="Winzer T."/>
            <person name="Yang X."/>
            <person name="Li Y."/>
            <person name="Ning Z."/>
            <person name="He Z."/>
            <person name="Teodor R."/>
            <person name="Lu Y."/>
            <person name="Bowser T.A."/>
            <person name="Graham I.A."/>
            <person name="Ye K."/>
        </authorList>
    </citation>
    <scope>NUCLEOTIDE SEQUENCE [LARGE SCALE GENOMIC DNA]</scope>
    <source>
        <strain evidence="2">cv. HN1</strain>
        <tissue evidence="1">Leaves</tissue>
    </source>
</reference>
<dbReference type="EMBL" id="CM010720">
    <property type="protein sequence ID" value="RZC65204.1"/>
    <property type="molecule type" value="Genomic_DNA"/>
</dbReference>
<gene>
    <name evidence="1" type="ORF">C5167_008894</name>
</gene>
<dbReference type="Gramene" id="RZC65204">
    <property type="protein sequence ID" value="RZC65204"/>
    <property type="gene ID" value="C5167_008894"/>
</dbReference>
<dbReference type="AlphaFoldDB" id="A0A4Y7JVT4"/>